<evidence type="ECO:0000313" key="2">
    <source>
        <dbReference type="EMBL" id="MCG2462722.1"/>
    </source>
</evidence>
<keyword evidence="1" id="KW-0472">Membrane</keyword>
<dbReference type="Proteomes" id="UP001200642">
    <property type="component" value="Unassembled WGS sequence"/>
</dbReference>
<comment type="caution">
    <text evidence="2">The sequence shown here is derived from an EMBL/GenBank/DDBJ whole genome shotgun (WGS) entry which is preliminary data.</text>
</comment>
<dbReference type="RefSeq" id="WP_317903858.1">
    <property type="nucleotide sequence ID" value="NZ_JAIRBC010000042.1"/>
</dbReference>
<feature type="transmembrane region" description="Helical" evidence="1">
    <location>
        <begin position="103"/>
        <end position="121"/>
    </location>
</feature>
<keyword evidence="3" id="KW-1185">Reference proteome</keyword>
<dbReference type="EMBL" id="JAIRBC010000042">
    <property type="protein sequence ID" value="MCG2462722.1"/>
    <property type="molecule type" value="Genomic_DNA"/>
</dbReference>
<sequence length="128" mass="13935">MKRSIFLIITAVISALFGGMMFFLPDTMIEGYGSAPDLFSSFMMREIGVLILCSGVLNFLVRNNGDSKSLKAILIFNATYHVAMIPIVLLGVSQDVFMFDKSLGGLVAHIFIGIGSLIYLMKIKTSAS</sequence>
<organism evidence="2 3">
    <name type="scientific">Cerina litoralis</name>
    <dbReference type="NCBI Taxonomy" id="2874477"/>
    <lineage>
        <taxon>Bacteria</taxon>
        <taxon>Pseudomonadati</taxon>
        <taxon>Bacteroidota</taxon>
        <taxon>Flavobacteriia</taxon>
        <taxon>Flavobacteriales</taxon>
        <taxon>Flavobacteriaceae</taxon>
        <taxon>Cerina</taxon>
    </lineage>
</organism>
<protein>
    <submittedName>
        <fullName evidence="2">Uncharacterized protein</fullName>
    </submittedName>
</protein>
<reference evidence="2" key="1">
    <citation type="submission" date="2023-02" db="EMBL/GenBank/DDBJ databases">
        <title>Genome of Flavobacteriaceae gen. nov. sp. strain F89.</title>
        <authorList>
            <person name="Wang Y."/>
        </authorList>
    </citation>
    <scope>NUCLEOTIDE SEQUENCE</scope>
    <source>
        <strain evidence="2">F89</strain>
    </source>
</reference>
<dbReference type="AlphaFoldDB" id="A0AAE3JUT6"/>
<evidence type="ECO:0000313" key="3">
    <source>
        <dbReference type="Proteomes" id="UP001200642"/>
    </source>
</evidence>
<keyword evidence="1" id="KW-0812">Transmembrane</keyword>
<proteinExistence type="predicted"/>
<accession>A0AAE3JUT6</accession>
<feature type="transmembrane region" description="Helical" evidence="1">
    <location>
        <begin position="5"/>
        <end position="23"/>
    </location>
</feature>
<feature type="transmembrane region" description="Helical" evidence="1">
    <location>
        <begin position="43"/>
        <end position="61"/>
    </location>
</feature>
<name>A0AAE3JUT6_9FLAO</name>
<keyword evidence="1" id="KW-1133">Transmembrane helix</keyword>
<feature type="transmembrane region" description="Helical" evidence="1">
    <location>
        <begin position="73"/>
        <end position="91"/>
    </location>
</feature>
<gene>
    <name evidence="2" type="ORF">K8352_18310</name>
</gene>
<evidence type="ECO:0000256" key="1">
    <source>
        <dbReference type="SAM" id="Phobius"/>
    </source>
</evidence>